<dbReference type="Proteomes" id="UP000622552">
    <property type="component" value="Unassembled WGS sequence"/>
</dbReference>
<dbReference type="EMBL" id="JADOUF010000001">
    <property type="protein sequence ID" value="MBG6136657.1"/>
    <property type="molecule type" value="Genomic_DNA"/>
</dbReference>
<evidence type="ECO:0008006" key="6">
    <source>
        <dbReference type="Google" id="ProtNLM"/>
    </source>
</evidence>
<feature type="disulfide bond" evidence="2">
    <location>
        <begin position="1112"/>
        <end position="1118"/>
    </location>
</feature>
<dbReference type="InterPro" id="IPR037460">
    <property type="entry name" value="SEST-like"/>
</dbReference>
<dbReference type="SUPFAM" id="SSF52266">
    <property type="entry name" value="SGNH hydrolase"/>
    <property type="match status" value="1"/>
</dbReference>
<protein>
    <recommendedName>
        <fullName evidence="6">SGNH hydrolase-type esterase domain-containing protein</fullName>
    </recommendedName>
</protein>
<comment type="caution">
    <text evidence="4">The sequence shown here is derived from an EMBL/GenBank/DDBJ whole genome shotgun (WGS) entry which is preliminary data.</text>
</comment>
<keyword evidence="5" id="KW-1185">Reference proteome</keyword>
<evidence type="ECO:0000256" key="1">
    <source>
        <dbReference type="PIRSR" id="PIRSR637460-1"/>
    </source>
</evidence>
<dbReference type="GO" id="GO:0004806">
    <property type="term" value="F:triacylglycerol lipase activity"/>
    <property type="evidence" value="ECO:0007669"/>
    <property type="project" value="TreeGrafter"/>
</dbReference>
<accession>A0A8J7GHA0</accession>
<feature type="active site" description="Nucleophile" evidence="1">
    <location>
        <position position="979"/>
    </location>
</feature>
<feature type="disulfide bond" evidence="2">
    <location>
        <begin position="1173"/>
        <end position="1227"/>
    </location>
</feature>
<sequence length="1295" mass="138407">MSRARRRLPGWVAVSVALGVLVPGVAQAAPTPTPSAKPQNKDWLPKDWKKSADLAWTTTSDASGLHILTAPAREGYAWRTVASLAEPGFDADHWVGNACLTGSAQRLVVTYAPRTFTNRRDLFDRGGFTAVVDLTTGQVRKLPVQSSLAYFSPGCGAGESAVVTQLGSGRGAEDRPQVRLIEIDAVTGQLGTPIVVTGEVTSAVPTRDGIVAAGANRLVKVGRDGKLTGLAAAHSTPFNVHADADGGVVFMDREGDRARVLRSEAKPGAGARTVAEGKLAAFGTQQGAGGRLFLTGKADKVYALPKSVTAVSAPTGSVVSSHGQLAVSLRNTPRTTTGDPAAPQRVELDAKALGTGKATTFQVTPDAPGASGGAPHPKLGTAAAPRGLAALGSPTDPVEAERYCAVPRNDPRNMAMQPKPRQVEWAVDQAITGTPYADRPANWKNLGMPAYSPLTLFPPIDLIGGGRVPSQVMLGVIAQESNMWQASRVAIPGQTATPLIGNFYGRDIYNGTAADDWDIKWADADCGYGVTQMTDGMRLAGHEKEHETALPYQTQRAVALDFAANIAAGARVLQGKWNQTRNNGMTVNDGNPGGIENWYYALWAYNSGFHMDNGDGSPWGVGWGNNPVNPRFKPDRTAFLDQTYADAAHPQDWPYQEKVLGFAGHPPELLDGPDHTVSGFRPAWWSSSDDRTAVKPAITQFCDATDQCVPGAHNLPGCDGSGTCNGDSEVYGEPAGACAHRDASGYFDLKCWYHASTRWKADSAVGNEILRFDPGWEYQPDATSYPPRCDNSGLPAGALVIDDVPAGTPSTRPDCGPMGSNGTFGLRFSSDSAGLYPSKVDFHQLGGGYGGHFWFGHTRTINDEAGKLETTGTWTLDRPLTQWARVLVHLPDTGAHTQQARYEIDLGDNTFSKFRYLSQNTQENRWMSLGVYQFAGTPKIRLSTVTQDGRGVEDIAWDAVAVQPLAGKPEHFVVAMGDSYSSGEGAGNYYRETDANHGTPEWNACRRSRDAWSRKMVLPGANTTPVGTRADAFDPSLEFAFVACSGAWAYDLTTHNPLPAYWTQSPEHYELGDGQYREMPQIDSGVLDGNTTLVTISIGGNDAGFTKAFEECSYPSNCTKDSTFMSRHKADIDATLADNSYVSAQLRKISEKAPHAQIVFVGYPAPISPWVKCAGGGYIDLSEASAMGELADYMETQQLALVSRLNQAGVRIAHASPKNAFADHAACDPTPWINAITPGPNGEGDFHGGDRPSRVCLFDTDICASRESFHPNAAGTTAYANVVRGRLLTIPYPQP</sequence>
<proteinExistence type="predicted"/>
<dbReference type="RefSeq" id="WP_197003604.1">
    <property type="nucleotide sequence ID" value="NZ_BONS01000016.1"/>
</dbReference>
<feature type="chain" id="PRO_5035256958" description="SGNH hydrolase-type esterase domain-containing protein" evidence="3">
    <location>
        <begin position="29"/>
        <end position="1295"/>
    </location>
</feature>
<feature type="signal peptide" evidence="3">
    <location>
        <begin position="1"/>
        <end position="28"/>
    </location>
</feature>
<name>A0A8J7GHA0_9ACTN</name>
<dbReference type="InterPro" id="IPR036514">
    <property type="entry name" value="SGNH_hydro_sf"/>
</dbReference>
<dbReference type="PANTHER" id="PTHR37981:SF1">
    <property type="entry name" value="SGNH HYDROLASE-TYPE ESTERASE DOMAIN-CONTAINING PROTEIN"/>
    <property type="match status" value="1"/>
</dbReference>
<reference evidence="4" key="1">
    <citation type="submission" date="2020-11" db="EMBL/GenBank/DDBJ databases">
        <title>Sequencing the genomes of 1000 actinobacteria strains.</title>
        <authorList>
            <person name="Klenk H.-P."/>
        </authorList>
    </citation>
    <scope>NUCLEOTIDE SEQUENCE</scope>
    <source>
        <strain evidence="4">DSM 45356</strain>
    </source>
</reference>
<dbReference type="GO" id="GO:0019433">
    <property type="term" value="P:triglyceride catabolic process"/>
    <property type="evidence" value="ECO:0007669"/>
    <property type="project" value="TreeGrafter"/>
</dbReference>
<evidence type="ECO:0000313" key="4">
    <source>
        <dbReference type="EMBL" id="MBG6136657.1"/>
    </source>
</evidence>
<feature type="disulfide bond" evidence="2">
    <location>
        <begin position="1005"/>
        <end position="1044"/>
    </location>
</feature>
<keyword evidence="2" id="KW-1015">Disulfide bond</keyword>
<dbReference type="Gene3D" id="3.40.50.1110">
    <property type="entry name" value="SGNH hydrolase"/>
    <property type="match status" value="1"/>
</dbReference>
<evidence type="ECO:0000256" key="3">
    <source>
        <dbReference type="SAM" id="SignalP"/>
    </source>
</evidence>
<feature type="active site" evidence="1">
    <location>
        <position position="1270"/>
    </location>
</feature>
<evidence type="ECO:0000313" key="5">
    <source>
        <dbReference type="Proteomes" id="UP000622552"/>
    </source>
</evidence>
<organism evidence="4 5">
    <name type="scientific">Longispora fulva</name>
    <dbReference type="NCBI Taxonomy" id="619741"/>
    <lineage>
        <taxon>Bacteria</taxon>
        <taxon>Bacillati</taxon>
        <taxon>Actinomycetota</taxon>
        <taxon>Actinomycetes</taxon>
        <taxon>Micromonosporales</taxon>
        <taxon>Micromonosporaceae</taxon>
        <taxon>Longispora</taxon>
    </lineage>
</organism>
<keyword evidence="3" id="KW-0732">Signal</keyword>
<gene>
    <name evidence="4" type="ORF">IW245_002851</name>
</gene>
<evidence type="ECO:0000256" key="2">
    <source>
        <dbReference type="PIRSR" id="PIRSR637460-2"/>
    </source>
</evidence>
<dbReference type="CDD" id="cd01823">
    <property type="entry name" value="SEST_like"/>
    <property type="match status" value="1"/>
</dbReference>
<dbReference type="PANTHER" id="PTHR37981">
    <property type="entry name" value="LIPASE 2"/>
    <property type="match status" value="1"/>
</dbReference>